<dbReference type="RefSeq" id="WP_097378773.1">
    <property type="nucleotide sequence ID" value="NZ_NXNI01000001.1"/>
</dbReference>
<evidence type="ECO:0000256" key="3">
    <source>
        <dbReference type="SAM" id="MobiDB-lite"/>
    </source>
</evidence>
<dbReference type="Gene3D" id="3.40.50.300">
    <property type="entry name" value="P-loop containing nucleotide triphosphate hydrolases"/>
    <property type="match status" value="2"/>
</dbReference>
<dbReference type="SUPFAM" id="SSF52540">
    <property type="entry name" value="P-loop containing nucleoside triphosphate hydrolases"/>
    <property type="match status" value="1"/>
</dbReference>
<evidence type="ECO:0000259" key="4">
    <source>
        <dbReference type="PROSITE" id="PS51192"/>
    </source>
</evidence>
<evidence type="ECO:0000259" key="5">
    <source>
        <dbReference type="PROSITE" id="PS51194"/>
    </source>
</evidence>
<name>A0A2A5QSL4_9EURY</name>
<dbReference type="PANTHER" id="PTHR47957:SF3">
    <property type="entry name" value="ATP-DEPENDENT HELICASE HRQ1"/>
    <property type="match status" value="1"/>
</dbReference>
<sequence length="890" mass="97822">MSSEHAAVPVTGDELVDTFPGYRADDDITVLERPGREASTVPNERVLRPELAASLENALYSHQAAALEALAREENVCVATSTSSGKTRIYALQIARNYLAARARNEDATAYVLYPTKALSRDQERELNDLFDELGLEITVRVYDGDTERGRNRKRIREEADVIISNFAGVNTYLHDHDRWARFLSACDLVVIDESHTYTGVHGMHVAWIVRRLKRVLSYYDADPQFVLTSATIGNPAAHSAALIDESVTVVDEDGSPTGPRDLVLWNPPPRAREDDGEPAQEGTADAAEDAIVERVPATVEAPRMLSHLTYHDAQTLLFTPSRKLAELSVKRASKHRHDNRRYYTTPDRGSAIEPYHAGHSRKKRHGTEHQLKTGVLDGVASTNALELGINVGEMDATVQLGYPGQRQSFWQQIGRAGRGTKRALSVLVAEHRTLDQYVVSNPDYLLEADVEDAVVDVNNDAVFAQHLRCAADELAIDDADGGTFADRERLERAVEMWRRAGQLRGSLETGVSYVGPPRPQRTISLYATTGQEYEVELADGVDERHDPGMEPLAKERVLRDFHEGAVRLHQGQQYEVTGVDHDAPRPSVTVRPTDVDYYTRTRTDVTVLDAVSEESRDIGEFTLRFGRGRVLVYHGSYDKVAVHGGKRTEQGIPTENPPLEMETQLCWLEVPQRVEAALIEKYRSFEVPELEDGLAGTAHLGYAGGLHAAEHATIGVAPLELMVDKRDLGGLATLTIDSHLDREADTDADASSQFGTAGSGGDGAPRNIAAAEATVREIANGLDRTPASGWFIYDGIEGGLGFARAIYENYEAVAERARELIADCDCGNVDGCPACVMDDQCGNDNQPLHRDAAVDVLDQLLGDADEGALEPHLPDEEYGGDRRPPLFYA</sequence>
<feature type="domain" description="Helicase C-terminal" evidence="5">
    <location>
        <begin position="304"/>
        <end position="462"/>
    </location>
</feature>
<gene>
    <name evidence="6" type="ORF">CP557_04320</name>
</gene>
<keyword evidence="2" id="KW-0067">ATP-binding</keyword>
<feature type="compositionally biased region" description="Basic and acidic residues" evidence="3">
    <location>
        <begin position="873"/>
        <end position="890"/>
    </location>
</feature>
<dbReference type="InterPro" id="IPR018973">
    <property type="entry name" value="MZB"/>
</dbReference>
<comment type="caution">
    <text evidence="6">The sequence shown here is derived from an EMBL/GenBank/DDBJ whole genome shotgun (WGS) entry which is preliminary data.</text>
</comment>
<feature type="region of interest" description="Disordered" evidence="3">
    <location>
        <begin position="252"/>
        <end position="288"/>
    </location>
</feature>
<dbReference type="GO" id="GO:0005524">
    <property type="term" value="F:ATP binding"/>
    <property type="evidence" value="ECO:0007669"/>
    <property type="project" value="UniProtKB-KW"/>
</dbReference>
<dbReference type="GO" id="GO:0043138">
    <property type="term" value="F:3'-5' DNA helicase activity"/>
    <property type="evidence" value="ECO:0007669"/>
    <property type="project" value="TreeGrafter"/>
</dbReference>
<dbReference type="InterPro" id="IPR014001">
    <property type="entry name" value="Helicase_ATP-bd"/>
</dbReference>
<dbReference type="AlphaFoldDB" id="A0A2A5QSL4"/>
<dbReference type="PROSITE" id="PS51192">
    <property type="entry name" value="HELICASE_ATP_BIND_1"/>
    <property type="match status" value="1"/>
</dbReference>
<dbReference type="InterPro" id="IPR027417">
    <property type="entry name" value="P-loop_NTPase"/>
</dbReference>
<proteinExistence type="predicted"/>
<dbReference type="InterPro" id="IPR011545">
    <property type="entry name" value="DEAD/DEAH_box_helicase_dom"/>
</dbReference>
<dbReference type="SMART" id="SM00490">
    <property type="entry name" value="HELICc"/>
    <property type="match status" value="1"/>
</dbReference>
<evidence type="ECO:0000313" key="6">
    <source>
        <dbReference type="EMBL" id="PCR89828.1"/>
    </source>
</evidence>
<dbReference type="OrthoDB" id="36796at2157"/>
<keyword evidence="6" id="KW-0347">Helicase</keyword>
<evidence type="ECO:0000313" key="7">
    <source>
        <dbReference type="Proteomes" id="UP000219689"/>
    </source>
</evidence>
<dbReference type="SMART" id="SM00487">
    <property type="entry name" value="DEXDc"/>
    <property type="match status" value="1"/>
</dbReference>
<dbReference type="GO" id="GO:0006289">
    <property type="term" value="P:nucleotide-excision repair"/>
    <property type="evidence" value="ECO:0007669"/>
    <property type="project" value="TreeGrafter"/>
</dbReference>
<dbReference type="InterPro" id="IPR001650">
    <property type="entry name" value="Helicase_C-like"/>
</dbReference>
<dbReference type="Proteomes" id="UP000219689">
    <property type="component" value="Unassembled WGS sequence"/>
</dbReference>
<feature type="region of interest" description="Disordered" evidence="3">
    <location>
        <begin position="331"/>
        <end position="369"/>
    </location>
</feature>
<dbReference type="GO" id="GO:0003676">
    <property type="term" value="F:nucleic acid binding"/>
    <property type="evidence" value="ECO:0007669"/>
    <property type="project" value="InterPro"/>
</dbReference>
<keyword evidence="1" id="KW-0547">Nucleotide-binding</keyword>
<feature type="region of interest" description="Disordered" evidence="3">
    <location>
        <begin position="867"/>
        <end position="890"/>
    </location>
</feature>
<organism evidence="6 7">
    <name type="scientific">Natrinema ejinorense</name>
    <dbReference type="NCBI Taxonomy" id="373386"/>
    <lineage>
        <taxon>Archaea</taxon>
        <taxon>Methanobacteriati</taxon>
        <taxon>Methanobacteriota</taxon>
        <taxon>Stenosarchaea group</taxon>
        <taxon>Halobacteria</taxon>
        <taxon>Halobacteriales</taxon>
        <taxon>Natrialbaceae</taxon>
        <taxon>Natrinema</taxon>
    </lineage>
</organism>
<dbReference type="Pfam" id="PF00270">
    <property type="entry name" value="DEAD"/>
    <property type="match status" value="1"/>
</dbReference>
<keyword evidence="6" id="KW-0378">Hydrolase</keyword>
<feature type="domain" description="Helicase ATP-binding" evidence="4">
    <location>
        <begin position="67"/>
        <end position="251"/>
    </location>
</feature>
<dbReference type="GO" id="GO:0036297">
    <property type="term" value="P:interstrand cross-link repair"/>
    <property type="evidence" value="ECO:0007669"/>
    <property type="project" value="TreeGrafter"/>
</dbReference>
<dbReference type="Pfam" id="PF00271">
    <property type="entry name" value="Helicase_C"/>
    <property type="match status" value="1"/>
</dbReference>
<dbReference type="PROSITE" id="PS51194">
    <property type="entry name" value="HELICASE_CTER"/>
    <property type="match status" value="1"/>
</dbReference>
<feature type="region of interest" description="Disordered" evidence="3">
    <location>
        <begin position="745"/>
        <end position="767"/>
    </location>
</feature>
<keyword evidence="7" id="KW-1185">Reference proteome</keyword>
<protein>
    <submittedName>
        <fullName evidence="6">Helicase with metal-binding cysteine cluster</fullName>
    </submittedName>
</protein>
<dbReference type="Pfam" id="PF09369">
    <property type="entry name" value="MZB"/>
    <property type="match status" value="1"/>
</dbReference>
<reference evidence="6 7" key="1">
    <citation type="submission" date="2017-09" db="EMBL/GenBank/DDBJ databases">
        <title>Genome sequences of Natrinema ejinorence JCM 13890T.</title>
        <authorList>
            <person name="Roh S.W."/>
            <person name="Kim Y.B."/>
            <person name="Kim J.Y."/>
        </authorList>
    </citation>
    <scope>NUCLEOTIDE SEQUENCE [LARGE SCALE GENOMIC DNA]</scope>
    <source>
        <strain evidence="6 7">JCM 13890</strain>
    </source>
</reference>
<dbReference type="PANTHER" id="PTHR47957">
    <property type="entry name" value="ATP-DEPENDENT HELICASE HRQ1"/>
    <property type="match status" value="1"/>
</dbReference>
<evidence type="ECO:0000256" key="2">
    <source>
        <dbReference type="ARBA" id="ARBA00022840"/>
    </source>
</evidence>
<evidence type="ECO:0000256" key="1">
    <source>
        <dbReference type="ARBA" id="ARBA00022741"/>
    </source>
</evidence>
<accession>A0A2A5QSL4</accession>
<dbReference type="EMBL" id="NXNI01000001">
    <property type="protein sequence ID" value="PCR89828.1"/>
    <property type="molecule type" value="Genomic_DNA"/>
</dbReference>